<reference evidence="3 5" key="2">
    <citation type="submission" date="2017-12" db="EMBL/GenBank/DDBJ databases">
        <title>The characterization of oligonucleotides binding to NgAgo.</title>
        <authorList>
            <person name="Jiang L."/>
            <person name="He B."/>
            <person name="Kang J."/>
            <person name="Yu M."/>
            <person name="Li N."/>
            <person name="Fang Y."/>
            <person name="Tang Z."/>
            <person name="Wu P."/>
            <person name="Yao P."/>
            <person name="Huang J."/>
        </authorList>
    </citation>
    <scope>NUCLEOTIDE SEQUENCE [LARGE SCALE GENOMIC DNA]</scope>
    <source>
        <strain evidence="3 5">SP2</strain>
        <tissue evidence="3">Freeze-dried powder thallus</tissue>
    </source>
</reference>
<evidence type="ECO:0000313" key="4">
    <source>
        <dbReference type="Proteomes" id="UP000011613"/>
    </source>
</evidence>
<evidence type="ECO:0000313" key="2">
    <source>
        <dbReference type="EMBL" id="ELY67194.1"/>
    </source>
</evidence>
<proteinExistence type="predicted"/>
<gene>
    <name evidence="2" type="ORF">C490_11331</name>
    <name evidence="3" type="ORF">CYV19_16225</name>
</gene>
<evidence type="ECO:0000313" key="3">
    <source>
        <dbReference type="EMBL" id="PLK19177.1"/>
    </source>
</evidence>
<protein>
    <submittedName>
        <fullName evidence="2">Uncharacterized protein</fullName>
    </submittedName>
</protein>
<evidence type="ECO:0000313" key="5">
    <source>
        <dbReference type="Proteomes" id="UP000234484"/>
    </source>
</evidence>
<reference evidence="2 4" key="1">
    <citation type="journal article" date="2014" name="PLoS Genet.">
        <title>Phylogenetically driven sequencing of extremely halophilic archaea reveals strategies for static and dynamic osmo-response.</title>
        <authorList>
            <person name="Becker E.A."/>
            <person name="Seitzer P.M."/>
            <person name="Tritt A."/>
            <person name="Larsen D."/>
            <person name="Krusor M."/>
            <person name="Yao A.I."/>
            <person name="Wu D."/>
            <person name="Madern D."/>
            <person name="Eisen J.A."/>
            <person name="Darling A.E."/>
            <person name="Facciotti M.T."/>
        </authorList>
    </citation>
    <scope>NUCLEOTIDE SEQUENCE [LARGE SCALE GENOMIC DNA]</scope>
    <source>
        <strain evidence="2 4">SP2</strain>
    </source>
</reference>
<name>L9XZC8_NATGS</name>
<comment type="caution">
    <text evidence="2">The sequence shown here is derived from an EMBL/GenBank/DDBJ whole genome shotgun (WGS) entry which is preliminary data.</text>
</comment>
<feature type="compositionally biased region" description="Low complexity" evidence="1">
    <location>
        <begin position="83"/>
        <end position="99"/>
    </location>
</feature>
<accession>L9XZC8</accession>
<dbReference type="Proteomes" id="UP000011613">
    <property type="component" value="Unassembled WGS sequence"/>
</dbReference>
<organism evidence="2 4">
    <name type="scientific">Natronobacterium gregoryi (strain ATCC 43098 / DSM 3393 / CCM 3738 / CIP 104747 / IAM 13177 / JCM 8860 / NBRC 102187 / NCIMB 2189 / SP2)</name>
    <dbReference type="NCBI Taxonomy" id="797304"/>
    <lineage>
        <taxon>Archaea</taxon>
        <taxon>Methanobacteriati</taxon>
        <taxon>Methanobacteriota</taxon>
        <taxon>Stenosarchaea group</taxon>
        <taxon>Halobacteria</taxon>
        <taxon>Halobacteriales</taxon>
        <taxon>Natrialbaceae</taxon>
        <taxon>Natronobacterium</taxon>
    </lineage>
</organism>
<dbReference type="EMBL" id="PKKI01000064">
    <property type="protein sequence ID" value="PLK19177.1"/>
    <property type="molecule type" value="Genomic_DNA"/>
</dbReference>
<feature type="region of interest" description="Disordered" evidence="1">
    <location>
        <begin position="83"/>
        <end position="112"/>
    </location>
</feature>
<sequence>MAVGGPDGHAMRVRARFVARVVDPGSAGDVTLARRHLIRIGVVLEQSSVDQRRQVTVDERRVDAIDRLLGHVRSVVVPSRAATARASSAAVSDRSASPSTETAASRRGSASVRNAASSLSLEASVRPVILERNSAD</sequence>
<evidence type="ECO:0000256" key="1">
    <source>
        <dbReference type="SAM" id="MobiDB-lite"/>
    </source>
</evidence>
<dbReference type="AlphaFoldDB" id="L9XZC8"/>
<dbReference type="Proteomes" id="UP000234484">
    <property type="component" value="Unassembled WGS sequence"/>
</dbReference>
<dbReference type="EMBL" id="AOIC01000083">
    <property type="protein sequence ID" value="ELY67194.1"/>
    <property type="molecule type" value="Genomic_DNA"/>
</dbReference>